<feature type="region of interest" description="Disordered" evidence="4">
    <location>
        <begin position="1"/>
        <end position="24"/>
    </location>
</feature>
<protein>
    <recommendedName>
        <fullName evidence="3">Urease accessory protein UreD</fullName>
    </recommendedName>
</protein>
<accession>A0A4Y8RPR5</accession>
<proteinExistence type="inferred from homology"/>
<sequence length="287" mass="30480">MDEPTTDGLAFADPLADEASASPPALQRARGRLVLTVRRSGGRTRLEDLHQAGCLKLRFPKLPGDTSEAVMVNTSGGLTGGDRLDQSFAVGAVARLCVTTQACERIYRASSGRAEVATTIRIAEDGFLAWLPQETILFDESALTRRLDLDAAAGARFVVSESVILGREMMGETVRTGSFRESWRIRIGSRLAFAEETRLEGPVADETTAAASLGGNRAFATLVARQKTPEVHLDAVRAAIGEAGGASLVDGLIVARIVAPSGYLLRKRLVPAIAALAEGAVPRIWSL</sequence>
<evidence type="ECO:0000256" key="3">
    <source>
        <dbReference type="HAMAP-Rule" id="MF_01384"/>
    </source>
</evidence>
<comment type="function">
    <text evidence="3">Required for maturation of urease via the functional incorporation of the urease nickel metallocenter.</text>
</comment>
<dbReference type="HAMAP" id="MF_01384">
    <property type="entry name" value="UreD"/>
    <property type="match status" value="1"/>
</dbReference>
<comment type="subunit">
    <text evidence="3">UreD, UreF and UreG form a complex that acts as a GTP-hydrolysis-dependent molecular chaperone, activating the urease apoprotein by helping to assemble the nickel containing metallocenter of UreC. The UreE protein probably delivers the nickel.</text>
</comment>
<dbReference type="PANTHER" id="PTHR33643">
    <property type="entry name" value="UREASE ACCESSORY PROTEIN D"/>
    <property type="match status" value="1"/>
</dbReference>
<dbReference type="GO" id="GO:0005737">
    <property type="term" value="C:cytoplasm"/>
    <property type="evidence" value="ECO:0007669"/>
    <property type="project" value="UniProtKB-SubCell"/>
</dbReference>
<comment type="subcellular location">
    <subcellularLocation>
        <location evidence="3">Cytoplasm</location>
    </subcellularLocation>
</comment>
<keyword evidence="3" id="KW-0963">Cytoplasm</keyword>
<name>A0A4Y8RPR5_9HYPH</name>
<dbReference type="Proteomes" id="UP000298179">
    <property type="component" value="Unassembled WGS sequence"/>
</dbReference>
<dbReference type="PANTHER" id="PTHR33643:SF1">
    <property type="entry name" value="UREASE ACCESSORY PROTEIN D"/>
    <property type="match status" value="1"/>
</dbReference>
<reference evidence="5 6" key="1">
    <citation type="submission" date="2019-03" db="EMBL/GenBank/DDBJ databases">
        <title>Jiella endophytica sp. nov., a novel endophytic bacterium isolated from root of Ficus microcarpa Linn. f.</title>
        <authorList>
            <person name="Tuo L."/>
        </authorList>
    </citation>
    <scope>NUCLEOTIDE SEQUENCE [LARGE SCALE GENOMIC DNA]</scope>
    <source>
        <strain evidence="5 6">CBS5Q-3</strain>
    </source>
</reference>
<evidence type="ECO:0000256" key="2">
    <source>
        <dbReference type="ARBA" id="ARBA00023186"/>
    </source>
</evidence>
<evidence type="ECO:0000313" key="6">
    <source>
        <dbReference type="Proteomes" id="UP000298179"/>
    </source>
</evidence>
<dbReference type="Pfam" id="PF01774">
    <property type="entry name" value="UreD"/>
    <property type="match status" value="1"/>
</dbReference>
<dbReference type="EMBL" id="SOZD01000002">
    <property type="protein sequence ID" value="TFF25055.1"/>
    <property type="molecule type" value="Genomic_DNA"/>
</dbReference>
<dbReference type="InterPro" id="IPR002669">
    <property type="entry name" value="UreD"/>
</dbReference>
<keyword evidence="3" id="KW-0996">Nickel insertion</keyword>
<keyword evidence="6" id="KW-1185">Reference proteome</keyword>
<dbReference type="OrthoDB" id="9798842at2"/>
<comment type="similarity">
    <text evidence="1 3">Belongs to the UreD family.</text>
</comment>
<gene>
    <name evidence="3" type="primary">ureD</name>
    <name evidence="5" type="ORF">E3C22_06645</name>
</gene>
<dbReference type="GO" id="GO:0016151">
    <property type="term" value="F:nickel cation binding"/>
    <property type="evidence" value="ECO:0007669"/>
    <property type="project" value="UniProtKB-UniRule"/>
</dbReference>
<evidence type="ECO:0000313" key="5">
    <source>
        <dbReference type="EMBL" id="TFF25055.1"/>
    </source>
</evidence>
<comment type="caution">
    <text evidence="5">The sequence shown here is derived from an EMBL/GenBank/DDBJ whole genome shotgun (WGS) entry which is preliminary data.</text>
</comment>
<evidence type="ECO:0000256" key="1">
    <source>
        <dbReference type="ARBA" id="ARBA00007177"/>
    </source>
</evidence>
<evidence type="ECO:0000256" key="4">
    <source>
        <dbReference type="SAM" id="MobiDB-lite"/>
    </source>
</evidence>
<dbReference type="AlphaFoldDB" id="A0A4Y8RPR5"/>
<keyword evidence="2 3" id="KW-0143">Chaperone</keyword>
<organism evidence="5 6">
    <name type="scientific">Jiella endophytica</name>
    <dbReference type="NCBI Taxonomy" id="2558362"/>
    <lineage>
        <taxon>Bacteria</taxon>
        <taxon>Pseudomonadati</taxon>
        <taxon>Pseudomonadota</taxon>
        <taxon>Alphaproteobacteria</taxon>
        <taxon>Hyphomicrobiales</taxon>
        <taxon>Aurantimonadaceae</taxon>
        <taxon>Jiella</taxon>
    </lineage>
</organism>